<accession>A0A1B4V0M6</accession>
<evidence type="ECO:0000313" key="1">
    <source>
        <dbReference type="EMBL" id="BAU47016.1"/>
    </source>
</evidence>
<sequence>MFSLFAKKNGGSDLTGIGIDPDGVCLATVSHAPGRRPRLTACDFRPFDGATEGRARLLARVSAEHRLKRARCTTVLNEEDYKLLLTAAPDVPAQELRAALRWRIKDLIDFHINDATIDVFDLPVEQARGTPREMYVVAARNQAIQQRVECLQEAGISLDVVDIRELCQRNVAALLPEDANGVVLLSLQARTGLLTLTRHGLLYLARPLAVGLEALRRDETRDDCLGQIALEVQRSLDYYESHFRQPPIRHLVVAPLGEPVYGLTDHLAGNLNTQVAELDMHAIVECDPTIPPEWQARCLPALGAALRQEVRAL</sequence>
<dbReference type="SUPFAM" id="SSF53067">
    <property type="entry name" value="Actin-like ATPase domain"/>
    <property type="match status" value="1"/>
</dbReference>
<gene>
    <name evidence="1" type="ORF">SVA_0434</name>
</gene>
<dbReference type="Pfam" id="PF11104">
    <property type="entry name" value="PilM_2"/>
    <property type="match status" value="1"/>
</dbReference>
<dbReference type="RefSeq" id="WP_096458138.1">
    <property type="nucleotide sequence ID" value="NZ_AP014936.1"/>
</dbReference>
<dbReference type="EMBL" id="AP014936">
    <property type="protein sequence ID" value="BAU47016.1"/>
    <property type="molecule type" value="Genomic_DNA"/>
</dbReference>
<dbReference type="KEGG" id="sva:SVA_0434"/>
<keyword evidence="2" id="KW-1185">Reference proteome</keyword>
<organism evidence="1 2">
    <name type="scientific">Sulfurifustis variabilis</name>
    <dbReference type="NCBI Taxonomy" id="1675686"/>
    <lineage>
        <taxon>Bacteria</taxon>
        <taxon>Pseudomonadati</taxon>
        <taxon>Pseudomonadota</taxon>
        <taxon>Gammaproteobacteria</taxon>
        <taxon>Acidiferrobacterales</taxon>
        <taxon>Acidiferrobacteraceae</taxon>
        <taxon>Sulfurifustis</taxon>
    </lineage>
</organism>
<dbReference type="Gene3D" id="3.30.420.40">
    <property type="match status" value="2"/>
</dbReference>
<dbReference type="Gene3D" id="3.30.1490.300">
    <property type="match status" value="1"/>
</dbReference>
<name>A0A1B4V0M6_9GAMM</name>
<dbReference type="InterPro" id="IPR005883">
    <property type="entry name" value="PilM"/>
</dbReference>
<evidence type="ECO:0000313" key="2">
    <source>
        <dbReference type="Proteomes" id="UP000218899"/>
    </source>
</evidence>
<dbReference type="AlphaFoldDB" id="A0A1B4V0M6"/>
<proteinExistence type="predicted"/>
<protein>
    <submittedName>
        <fullName evidence="1">MSHA biogenesis protein MshI</fullName>
    </submittedName>
</protein>
<dbReference type="InterPro" id="IPR043129">
    <property type="entry name" value="ATPase_NBD"/>
</dbReference>
<reference evidence="1 2" key="1">
    <citation type="submission" date="2015-08" db="EMBL/GenBank/DDBJ databases">
        <title>Complete genome sequence of Sulfurifustis variabilis.</title>
        <authorList>
            <person name="Miura A."/>
            <person name="Kojima H."/>
            <person name="Fukui M."/>
        </authorList>
    </citation>
    <scope>NUCLEOTIDE SEQUENCE [LARGE SCALE GENOMIC DNA]</scope>
    <source>
        <strain evidence="2">skN76</strain>
    </source>
</reference>
<dbReference type="Proteomes" id="UP000218899">
    <property type="component" value="Chromosome"/>
</dbReference>